<gene>
    <name evidence="1" type="ORF">JF539_09460</name>
</gene>
<accession>A0A939EC92</accession>
<proteinExistence type="predicted"/>
<dbReference type="Proteomes" id="UP000664096">
    <property type="component" value="Unassembled WGS sequence"/>
</dbReference>
<evidence type="ECO:0000313" key="2">
    <source>
        <dbReference type="Proteomes" id="UP000664096"/>
    </source>
</evidence>
<dbReference type="EMBL" id="JAEKJZ010000001">
    <property type="protein sequence ID" value="MBN9670562.1"/>
    <property type="molecule type" value="Genomic_DNA"/>
</dbReference>
<protein>
    <recommendedName>
        <fullName evidence="3">Sulfotransferase family protein</fullName>
    </recommendedName>
</protein>
<sequence length="197" mass="23248">MNALQNDFRIVSSGHGLKLKDVPEYVPYFFSVRHPLSRFRSGFYSRKRKGQPRLYNEWKKEEEQAFANFEHANDLAEALFRNDGIGENAFWAMNSIGHVRTRQTDWFQLSGNFLKERPPVWIVRQEAFENDFDVLLQRLNSNLSVADLAIAQDEKSAHKYAYTQDPSLSDLAKQNLEQWYRADLEFYTICSNWLERQ</sequence>
<evidence type="ECO:0000313" key="1">
    <source>
        <dbReference type="EMBL" id="MBN9670562.1"/>
    </source>
</evidence>
<dbReference type="RefSeq" id="WP_207140039.1">
    <property type="nucleotide sequence ID" value="NZ_JAEKJZ010000001.1"/>
</dbReference>
<dbReference type="AlphaFoldDB" id="A0A939EC92"/>
<name>A0A939EC92_9HYPH</name>
<comment type="caution">
    <text evidence="1">The sequence shown here is derived from an EMBL/GenBank/DDBJ whole genome shotgun (WGS) entry which is preliminary data.</text>
</comment>
<organism evidence="1 2">
    <name type="scientific">Roseibium aggregatum</name>
    <dbReference type="NCBI Taxonomy" id="187304"/>
    <lineage>
        <taxon>Bacteria</taxon>
        <taxon>Pseudomonadati</taxon>
        <taxon>Pseudomonadota</taxon>
        <taxon>Alphaproteobacteria</taxon>
        <taxon>Hyphomicrobiales</taxon>
        <taxon>Stappiaceae</taxon>
        <taxon>Roseibium</taxon>
    </lineage>
</organism>
<evidence type="ECO:0008006" key="3">
    <source>
        <dbReference type="Google" id="ProtNLM"/>
    </source>
</evidence>
<reference evidence="1" key="1">
    <citation type="submission" date="2020-12" db="EMBL/GenBank/DDBJ databases">
        <title>Oil enriched cultivation method for isolating marine PHA-producing bacteria.</title>
        <authorList>
            <person name="Zheng W."/>
            <person name="Yu S."/>
            <person name="Huang Y."/>
        </authorList>
    </citation>
    <scope>NUCLEOTIDE SEQUENCE</scope>
    <source>
        <strain evidence="1">SY-2-12</strain>
    </source>
</reference>